<organism evidence="1 2">
    <name type="scientific">Uabimicrobium amorphum</name>
    <dbReference type="NCBI Taxonomy" id="2596890"/>
    <lineage>
        <taxon>Bacteria</taxon>
        <taxon>Pseudomonadati</taxon>
        <taxon>Planctomycetota</taxon>
        <taxon>Candidatus Uabimicrobiia</taxon>
        <taxon>Candidatus Uabimicrobiales</taxon>
        <taxon>Candidatus Uabimicrobiaceae</taxon>
        <taxon>Candidatus Uabimicrobium</taxon>
    </lineage>
</organism>
<keyword evidence="2" id="KW-1185">Reference proteome</keyword>
<name>A0A5S9IRA3_UABAM</name>
<dbReference type="KEGG" id="uam:UABAM_05054"/>
<evidence type="ECO:0000313" key="1">
    <source>
        <dbReference type="EMBL" id="BBM86668.1"/>
    </source>
</evidence>
<protein>
    <submittedName>
        <fullName evidence="1">Type VI secretion protein</fullName>
    </submittedName>
</protein>
<dbReference type="AlphaFoldDB" id="A0A5S9IRA3"/>
<dbReference type="OrthoDB" id="9763676at2"/>
<evidence type="ECO:0000313" key="2">
    <source>
        <dbReference type="Proteomes" id="UP000326354"/>
    </source>
</evidence>
<dbReference type="PANTHER" id="PTHR35370">
    <property type="entry name" value="CYTOPLASMIC PROTEIN-RELATED-RELATED"/>
    <property type="match status" value="1"/>
</dbReference>
<dbReference type="Proteomes" id="UP000326354">
    <property type="component" value="Chromosome"/>
</dbReference>
<gene>
    <name evidence="1" type="ORF">UABAM_05054</name>
</gene>
<dbReference type="Pfam" id="PF05947">
    <property type="entry name" value="T6SS_TssF"/>
    <property type="match status" value="1"/>
</dbReference>
<dbReference type="PANTHER" id="PTHR35370:SF1">
    <property type="entry name" value="TYPE VI SECRETION SYSTEM COMPONENT TSSF1"/>
    <property type="match status" value="1"/>
</dbReference>
<dbReference type="InterPro" id="IPR010272">
    <property type="entry name" value="T6SS_TssF"/>
</dbReference>
<sequence length="544" mass="63046">MDDDSKKFFDQELGALKKFLNQHRKVDVNILQDPDAKRIIEAMAFFNARIMQASSENIMNTQLRLALQMFPFLFIPIPAMGILRCKTTLNLRDSILLSKGSEVLATPLFTRKSAPGATFYTVMDLKIQPISLKSISKAPQELQLHFAAFYPRNGNIGKLSICIQKFDDYANSLYIFQHLKKAISVEIRFRNEQGLSEWLVCDVSYGLSQETHHLMDSDLNHPVYQMRSFLHYPEIELYIHFEVNANSEEGIPRNWQYFDIKMEFEEPLPENFHEHVSDEIFQLFTVPIANLKKDTAKTIVCDGTKNYYPIRSIDSTYSIHSVLGVYEVTSDGLEVLRPAFIRSGINSYEVEYFGQFKGQISFNMPDSIAHPRQIVVEALWFQPEFSENVQQRLKIEMHNKKLEGVTCELIDTIHPHYDSSIVEDYDLLLQLLFLGKNRYLKPSQQLSLIKSLKIFKNSHFEKIVEAFEKLDITTCPDALHGRKRIYHLQIKKLEEKEQIILEIFLQRLVLVLNDSTNEPAELRAQLGSSILYIDQRGIIANYEQ</sequence>
<accession>A0A5S9IRA3</accession>
<dbReference type="RefSeq" id="WP_151970714.1">
    <property type="nucleotide sequence ID" value="NZ_AP019860.1"/>
</dbReference>
<reference evidence="1 2" key="1">
    <citation type="submission" date="2019-08" db="EMBL/GenBank/DDBJ databases">
        <title>Complete genome sequence of Candidatus Uab amorphum.</title>
        <authorList>
            <person name="Shiratori T."/>
            <person name="Suzuki S."/>
            <person name="Kakizawa Y."/>
            <person name="Ishida K."/>
        </authorList>
    </citation>
    <scope>NUCLEOTIDE SEQUENCE [LARGE SCALE GENOMIC DNA]</scope>
    <source>
        <strain evidence="1 2">SRT547</strain>
    </source>
</reference>
<dbReference type="EMBL" id="AP019860">
    <property type="protein sequence ID" value="BBM86668.1"/>
    <property type="molecule type" value="Genomic_DNA"/>
</dbReference>
<proteinExistence type="predicted"/>